<name>A0AAN7SFM9_MYCAM</name>
<evidence type="ECO:0000313" key="1">
    <source>
        <dbReference type="EMBL" id="KAK4826293.1"/>
    </source>
</evidence>
<sequence>MASRPHGDSAVMVSACRKAHAPMLTDVNGLGTAEALATAWIWCCKDGLGSLLWEVCSGQGTELPDEGAAGRGERLHSIREVEEDIGRFFAEKLQKQEPEPCKARKEQQQLVTMVKQLEEEGCQDTEGCDFWQQEKSSYP</sequence>
<protein>
    <submittedName>
        <fullName evidence="1">Uncharacterized protein</fullName>
    </submittedName>
</protein>
<proteinExistence type="predicted"/>
<accession>A0AAN7SFM9</accession>
<reference evidence="1 2" key="1">
    <citation type="journal article" date="2023" name="J. Hered.">
        <title>Chromosome-level genome of the wood stork (Mycteria americana) provides insight into avian chromosome evolution.</title>
        <authorList>
            <person name="Flamio R. Jr."/>
            <person name="Ramstad K.M."/>
        </authorList>
    </citation>
    <scope>NUCLEOTIDE SEQUENCE [LARGE SCALE GENOMIC DNA]</scope>
    <source>
        <strain evidence="1">JAX WOST 10</strain>
    </source>
</reference>
<keyword evidence="2" id="KW-1185">Reference proteome</keyword>
<gene>
    <name evidence="1" type="ORF">QYF61_007140</name>
</gene>
<dbReference type="EMBL" id="JAUNZN010000002">
    <property type="protein sequence ID" value="KAK4826293.1"/>
    <property type="molecule type" value="Genomic_DNA"/>
</dbReference>
<evidence type="ECO:0000313" key="2">
    <source>
        <dbReference type="Proteomes" id="UP001333110"/>
    </source>
</evidence>
<feature type="non-terminal residue" evidence="1">
    <location>
        <position position="139"/>
    </location>
</feature>
<dbReference type="Proteomes" id="UP001333110">
    <property type="component" value="Unassembled WGS sequence"/>
</dbReference>
<organism evidence="1 2">
    <name type="scientific">Mycteria americana</name>
    <name type="common">Wood stork</name>
    <dbReference type="NCBI Taxonomy" id="33587"/>
    <lineage>
        <taxon>Eukaryota</taxon>
        <taxon>Metazoa</taxon>
        <taxon>Chordata</taxon>
        <taxon>Craniata</taxon>
        <taxon>Vertebrata</taxon>
        <taxon>Euteleostomi</taxon>
        <taxon>Archelosauria</taxon>
        <taxon>Archosauria</taxon>
        <taxon>Dinosauria</taxon>
        <taxon>Saurischia</taxon>
        <taxon>Theropoda</taxon>
        <taxon>Coelurosauria</taxon>
        <taxon>Aves</taxon>
        <taxon>Neognathae</taxon>
        <taxon>Neoaves</taxon>
        <taxon>Aequornithes</taxon>
        <taxon>Ciconiiformes</taxon>
        <taxon>Ciconiidae</taxon>
        <taxon>Mycteria</taxon>
    </lineage>
</organism>
<dbReference type="AlphaFoldDB" id="A0AAN7SFM9"/>
<comment type="caution">
    <text evidence="1">The sequence shown here is derived from an EMBL/GenBank/DDBJ whole genome shotgun (WGS) entry which is preliminary data.</text>
</comment>